<evidence type="ECO:0000313" key="2">
    <source>
        <dbReference type="EMBL" id="MXQ06952.1"/>
    </source>
</evidence>
<feature type="region of interest" description="Disordered" evidence="1">
    <location>
        <begin position="33"/>
        <end position="59"/>
    </location>
</feature>
<comment type="caution">
    <text evidence="2">The sequence shown here is derived from an EMBL/GenBank/DDBJ whole genome shotgun (WGS) entry which is preliminary data.</text>
</comment>
<sequence length="221" mass="23996">MVRQGQGLWICQCLRPRRGCLSAYRSSAAQRSCRPSAGRGRVPSCRGRQAGAHGDPGHKLGSRAEVGRVIRTVFLFVFALTATQAGALCRDDRVDLRGAWGQAGFTVELADEPRERSVGLMNRPSMPRGAGMLFVYDAPQRATFWMRNTLIPLDMIFADATGVVRHVHENAIPLDETTIDGGEGIQYVLEINGGLSGRLGIEPGTELRHPAIGDDAAWPCD</sequence>
<organism evidence="2 3">
    <name type="scientific">Kangsaoukella pontilimi</name>
    <dbReference type="NCBI Taxonomy" id="2691042"/>
    <lineage>
        <taxon>Bacteria</taxon>
        <taxon>Pseudomonadati</taxon>
        <taxon>Pseudomonadota</taxon>
        <taxon>Alphaproteobacteria</taxon>
        <taxon>Rhodobacterales</taxon>
        <taxon>Paracoccaceae</taxon>
        <taxon>Kangsaoukella</taxon>
    </lineage>
</organism>
<keyword evidence="3" id="KW-1185">Reference proteome</keyword>
<dbReference type="Proteomes" id="UP000480350">
    <property type="component" value="Unassembled WGS sequence"/>
</dbReference>
<dbReference type="PANTHER" id="PTHR37953">
    <property type="entry name" value="UPF0127 PROTEIN MJ1496"/>
    <property type="match status" value="1"/>
</dbReference>
<dbReference type="Pfam" id="PF02643">
    <property type="entry name" value="DUF192"/>
    <property type="match status" value="1"/>
</dbReference>
<proteinExistence type="predicted"/>
<protein>
    <submittedName>
        <fullName evidence="2">DUF192 domain-containing protein</fullName>
    </submittedName>
</protein>
<dbReference type="AlphaFoldDB" id="A0A7C9MC97"/>
<dbReference type="InterPro" id="IPR038695">
    <property type="entry name" value="Saro_0823-like_sf"/>
</dbReference>
<evidence type="ECO:0000256" key="1">
    <source>
        <dbReference type="SAM" id="MobiDB-lite"/>
    </source>
</evidence>
<reference evidence="2 3" key="1">
    <citation type="submission" date="2019-12" db="EMBL/GenBank/DDBJ databases">
        <authorList>
            <person name="Lee S.D."/>
        </authorList>
    </citation>
    <scope>NUCLEOTIDE SEQUENCE [LARGE SCALE GENOMIC DNA]</scope>
    <source>
        <strain evidence="2 3">GH1-50</strain>
    </source>
</reference>
<dbReference type="Gene3D" id="2.60.120.1140">
    <property type="entry name" value="Protein of unknown function DUF192"/>
    <property type="match status" value="1"/>
</dbReference>
<evidence type="ECO:0000313" key="3">
    <source>
        <dbReference type="Proteomes" id="UP000480350"/>
    </source>
</evidence>
<gene>
    <name evidence="2" type="ORF">GQ651_03735</name>
</gene>
<dbReference type="InterPro" id="IPR003795">
    <property type="entry name" value="DUF192"/>
</dbReference>
<dbReference type="PANTHER" id="PTHR37953:SF1">
    <property type="entry name" value="UPF0127 PROTEIN MJ1496"/>
    <property type="match status" value="1"/>
</dbReference>
<name>A0A7C9MC97_9RHOB</name>
<accession>A0A7C9MC97</accession>
<dbReference type="EMBL" id="WUPT01000001">
    <property type="protein sequence ID" value="MXQ06952.1"/>
    <property type="molecule type" value="Genomic_DNA"/>
</dbReference>
<reference evidence="2 3" key="2">
    <citation type="submission" date="2020-03" db="EMBL/GenBank/DDBJ databases">
        <title>Kangsaoukella pontilimi gen. nov., sp. nov., a new member of the family Rhodobacteraceae isolated from a tidal mudflat.</title>
        <authorList>
            <person name="Kim I.S."/>
        </authorList>
    </citation>
    <scope>NUCLEOTIDE SEQUENCE [LARGE SCALE GENOMIC DNA]</scope>
    <source>
        <strain evidence="2 3">GH1-50</strain>
    </source>
</reference>